<dbReference type="AlphaFoldDB" id="A0A101LZS1"/>
<dbReference type="EMBL" id="LKAM01000006">
    <property type="protein sequence ID" value="KUM48342.1"/>
    <property type="molecule type" value="Genomic_DNA"/>
</dbReference>
<accession>A0A101LZS1</accession>
<protein>
    <submittedName>
        <fullName evidence="1">Uncharacterized protein</fullName>
    </submittedName>
</protein>
<comment type="caution">
    <text evidence="1">The sequence shown here is derived from an EMBL/GenBank/DDBJ whole genome shotgun (WGS) entry which is preliminary data.</text>
</comment>
<sequence length="98" mass="10713">MLSSTSVRGRCFRAGSTTVRVRLITSNEFAKLPGLSTRRVIQRDGSAHFKGKLGSGLCLAEGGRRSEERVGYEVGHLGAILHLCSQQPMMVQSWLLNP</sequence>
<geneLocation type="mitochondrion" evidence="1"/>
<evidence type="ECO:0000313" key="1">
    <source>
        <dbReference type="EMBL" id="KUM48342.1"/>
    </source>
</evidence>
<reference evidence="1" key="1">
    <citation type="journal article" date="2015" name="Genome Biol. Evol.">
        <title>Organellar Genomes of White Spruce (Picea glauca): Assembly and Annotation.</title>
        <authorList>
            <person name="Jackman S.D."/>
            <person name="Warren R.L."/>
            <person name="Gibb E.A."/>
            <person name="Vandervalk B.P."/>
            <person name="Mohamadi H."/>
            <person name="Chu J."/>
            <person name="Raymond A."/>
            <person name="Pleasance S."/>
            <person name="Coope R."/>
            <person name="Wildung M.R."/>
            <person name="Ritland C.E."/>
            <person name="Bousquet J."/>
            <person name="Jones S.J."/>
            <person name="Bohlmann J."/>
            <person name="Birol I."/>
        </authorList>
    </citation>
    <scope>NUCLEOTIDE SEQUENCE [LARGE SCALE GENOMIC DNA]</scope>
    <source>
        <tissue evidence="1">Flushing bud</tissue>
    </source>
</reference>
<gene>
    <name evidence="1" type="ORF">ABT39_MTgene5342</name>
</gene>
<proteinExistence type="predicted"/>
<name>A0A101LZS1_PICGL</name>
<keyword evidence="1" id="KW-0496">Mitochondrion</keyword>
<organism evidence="1">
    <name type="scientific">Picea glauca</name>
    <name type="common">White spruce</name>
    <name type="synonym">Pinus glauca</name>
    <dbReference type="NCBI Taxonomy" id="3330"/>
    <lineage>
        <taxon>Eukaryota</taxon>
        <taxon>Viridiplantae</taxon>
        <taxon>Streptophyta</taxon>
        <taxon>Embryophyta</taxon>
        <taxon>Tracheophyta</taxon>
        <taxon>Spermatophyta</taxon>
        <taxon>Pinopsida</taxon>
        <taxon>Pinidae</taxon>
        <taxon>Conifers I</taxon>
        <taxon>Pinales</taxon>
        <taxon>Pinaceae</taxon>
        <taxon>Picea</taxon>
    </lineage>
</organism>